<dbReference type="RefSeq" id="WP_129217859.1">
    <property type="nucleotide sequence ID" value="NZ_QYBC01000002.1"/>
</dbReference>
<accession>A0A4Q2RL02</accession>
<reference evidence="1 2" key="1">
    <citation type="submission" date="2018-09" db="EMBL/GenBank/DDBJ databases">
        <authorList>
            <person name="Grouzdev D.S."/>
            <person name="Krutkina M.S."/>
        </authorList>
    </citation>
    <scope>NUCLEOTIDE SEQUENCE [LARGE SCALE GENOMIC DNA]</scope>
    <source>
        <strain evidence="1 2">RmlP001</strain>
    </source>
</reference>
<proteinExistence type="predicted"/>
<sequence length="130" mass="14205">MSDRRAFLRGLASLPLIGGGVTLIGRPTAAAVPVTDALHKRYLAWLAHEHWAAMKEHARRDALASWKPCVYPIDPSPEAYADRAASEANYMFWLPDVPDVERHVASAPPSTRAAVILSAAGVPISDRRRL</sequence>
<evidence type="ECO:0000313" key="2">
    <source>
        <dbReference type="Proteomes" id="UP000289411"/>
    </source>
</evidence>
<evidence type="ECO:0000313" key="1">
    <source>
        <dbReference type="EMBL" id="RYB07259.1"/>
    </source>
</evidence>
<dbReference type="Proteomes" id="UP000289411">
    <property type="component" value="Unassembled WGS sequence"/>
</dbReference>
<reference evidence="1 2" key="2">
    <citation type="submission" date="2019-02" db="EMBL/GenBank/DDBJ databases">
        <title>'Lichenibacterium ramalinii' gen. nov. sp. nov., 'Lichenibacterium minor' gen. nov. sp. nov.</title>
        <authorList>
            <person name="Pankratov T."/>
        </authorList>
    </citation>
    <scope>NUCLEOTIDE SEQUENCE [LARGE SCALE GENOMIC DNA]</scope>
    <source>
        <strain evidence="1 2">RmlP001</strain>
    </source>
</reference>
<protein>
    <submittedName>
        <fullName evidence="1">Uncharacterized protein</fullName>
    </submittedName>
</protein>
<dbReference type="InterPro" id="IPR006311">
    <property type="entry name" value="TAT_signal"/>
</dbReference>
<dbReference type="AlphaFoldDB" id="A0A4Q2RL02"/>
<gene>
    <name evidence="1" type="ORF">D3272_04155</name>
</gene>
<dbReference type="PROSITE" id="PS51318">
    <property type="entry name" value="TAT"/>
    <property type="match status" value="1"/>
</dbReference>
<dbReference type="OrthoDB" id="8004268at2"/>
<dbReference type="EMBL" id="QYBC01000002">
    <property type="protein sequence ID" value="RYB07259.1"/>
    <property type="molecule type" value="Genomic_DNA"/>
</dbReference>
<organism evidence="1 2">
    <name type="scientific">Lichenibacterium ramalinae</name>
    <dbReference type="NCBI Taxonomy" id="2316527"/>
    <lineage>
        <taxon>Bacteria</taxon>
        <taxon>Pseudomonadati</taxon>
        <taxon>Pseudomonadota</taxon>
        <taxon>Alphaproteobacteria</taxon>
        <taxon>Hyphomicrobiales</taxon>
        <taxon>Lichenihabitantaceae</taxon>
        <taxon>Lichenibacterium</taxon>
    </lineage>
</organism>
<comment type="caution">
    <text evidence="1">The sequence shown here is derived from an EMBL/GenBank/DDBJ whole genome shotgun (WGS) entry which is preliminary data.</text>
</comment>
<keyword evidence="2" id="KW-1185">Reference proteome</keyword>
<name>A0A4Q2RL02_9HYPH</name>